<dbReference type="EMBL" id="BAABAL010000016">
    <property type="protein sequence ID" value="GAA4014173.1"/>
    <property type="molecule type" value="Genomic_DNA"/>
</dbReference>
<keyword evidence="2" id="KW-1003">Cell membrane</keyword>
<dbReference type="RefSeq" id="WP_344877170.1">
    <property type="nucleotide sequence ID" value="NZ_BAABAL010000016.1"/>
</dbReference>
<feature type="transmembrane region" description="Helical" evidence="9">
    <location>
        <begin position="334"/>
        <end position="351"/>
    </location>
</feature>
<evidence type="ECO:0000256" key="4">
    <source>
        <dbReference type="ARBA" id="ARBA00022692"/>
    </source>
</evidence>
<dbReference type="InterPro" id="IPR018584">
    <property type="entry name" value="GT87"/>
</dbReference>
<keyword evidence="4 9" id="KW-0812">Transmembrane</keyword>
<comment type="caution">
    <text evidence="10">The sequence shown here is derived from an EMBL/GenBank/DDBJ whole genome shotgun (WGS) entry which is preliminary data.</text>
</comment>
<keyword evidence="5 9" id="KW-1133">Transmembrane helix</keyword>
<feature type="transmembrane region" description="Helical" evidence="9">
    <location>
        <begin position="221"/>
        <end position="240"/>
    </location>
</feature>
<feature type="transmembrane region" description="Helical" evidence="9">
    <location>
        <begin position="141"/>
        <end position="159"/>
    </location>
</feature>
<accession>A0ABP7SP21</accession>
<evidence type="ECO:0000256" key="9">
    <source>
        <dbReference type="SAM" id="Phobius"/>
    </source>
</evidence>
<evidence type="ECO:0000256" key="2">
    <source>
        <dbReference type="ARBA" id="ARBA00022475"/>
    </source>
</evidence>
<sequence>MPFLATSSSEANGDQNSGDQNSGVTERTLALPIWLRVFAPVLLVAALAAHAVTVVVWPGHQIMIDVLVYSAGGDIVLQGRPLYEGPVLNALEFTYTPFAALLFTPLALFEPDTLKILSTLGNLALLVAAIWLSLRRLGYRANRDLVLLTVLLTGPLFWLEAVRTTFWLGQINLLLLVILLWDLTSRASNRWKGVGVGIAAGIKLTPAIFIVYLLVTRRFRAAGVATASFLGTIGLGFLIIPADAVKYWTGTFFTSGRVGPTIWPSNQSVRGMLARLFGTNEPPTILWLVVAGALGLAGLAVAAWAAKRGNELLGVTMCGLTGTMVSPFSWCHHWVWFVPLLVFLLHAALTYEKKAATALVVAVYLLGFAWLVKVHQLTPPHTPPPDSGLFLWDAPAWLEPLSRNVYLLAFVLALGYVAQYLRRTAPRVL</sequence>
<feature type="region of interest" description="Disordered" evidence="8">
    <location>
        <begin position="1"/>
        <end position="23"/>
    </location>
</feature>
<comment type="subcellular location">
    <subcellularLocation>
        <location evidence="1">Cell membrane</location>
        <topology evidence="1">Multi-pass membrane protein</topology>
    </subcellularLocation>
</comment>
<gene>
    <name evidence="10" type="ORF">GCM10022247_41240</name>
</gene>
<evidence type="ECO:0000256" key="7">
    <source>
        <dbReference type="ARBA" id="ARBA00024033"/>
    </source>
</evidence>
<feature type="transmembrane region" description="Helical" evidence="9">
    <location>
        <begin position="285"/>
        <end position="305"/>
    </location>
</feature>
<reference evidence="11" key="1">
    <citation type="journal article" date="2019" name="Int. J. Syst. Evol. Microbiol.">
        <title>The Global Catalogue of Microorganisms (GCM) 10K type strain sequencing project: providing services to taxonomists for standard genome sequencing and annotation.</title>
        <authorList>
            <consortium name="The Broad Institute Genomics Platform"/>
            <consortium name="The Broad Institute Genome Sequencing Center for Infectious Disease"/>
            <person name="Wu L."/>
            <person name="Ma J."/>
        </authorList>
    </citation>
    <scope>NUCLEOTIDE SEQUENCE [LARGE SCALE GENOMIC DNA]</scope>
    <source>
        <strain evidence="11">JCM 17342</strain>
    </source>
</reference>
<feature type="transmembrane region" description="Helical" evidence="9">
    <location>
        <begin position="195"/>
        <end position="215"/>
    </location>
</feature>
<keyword evidence="6 9" id="KW-0472">Membrane</keyword>
<evidence type="ECO:0000313" key="10">
    <source>
        <dbReference type="EMBL" id="GAA4014173.1"/>
    </source>
</evidence>
<dbReference type="Proteomes" id="UP001501747">
    <property type="component" value="Unassembled WGS sequence"/>
</dbReference>
<feature type="transmembrane region" description="Helical" evidence="9">
    <location>
        <begin position="358"/>
        <end position="377"/>
    </location>
</feature>
<evidence type="ECO:0000256" key="1">
    <source>
        <dbReference type="ARBA" id="ARBA00004651"/>
    </source>
</evidence>
<evidence type="ECO:0008006" key="12">
    <source>
        <dbReference type="Google" id="ProtNLM"/>
    </source>
</evidence>
<keyword evidence="11" id="KW-1185">Reference proteome</keyword>
<evidence type="ECO:0000256" key="8">
    <source>
        <dbReference type="SAM" id="MobiDB-lite"/>
    </source>
</evidence>
<dbReference type="Pfam" id="PF09594">
    <property type="entry name" value="GT87"/>
    <property type="match status" value="1"/>
</dbReference>
<feature type="transmembrane region" description="Helical" evidence="9">
    <location>
        <begin position="114"/>
        <end position="134"/>
    </location>
</feature>
<evidence type="ECO:0000256" key="5">
    <source>
        <dbReference type="ARBA" id="ARBA00022989"/>
    </source>
</evidence>
<evidence type="ECO:0000313" key="11">
    <source>
        <dbReference type="Proteomes" id="UP001501747"/>
    </source>
</evidence>
<evidence type="ECO:0000256" key="6">
    <source>
        <dbReference type="ARBA" id="ARBA00023136"/>
    </source>
</evidence>
<name>A0ABP7SP21_9PSEU</name>
<feature type="transmembrane region" description="Helical" evidence="9">
    <location>
        <begin position="312"/>
        <end position="328"/>
    </location>
</feature>
<evidence type="ECO:0000256" key="3">
    <source>
        <dbReference type="ARBA" id="ARBA00022679"/>
    </source>
</evidence>
<keyword evidence="3" id="KW-0808">Transferase</keyword>
<feature type="transmembrane region" description="Helical" evidence="9">
    <location>
        <begin position="33"/>
        <end position="57"/>
    </location>
</feature>
<comment type="similarity">
    <text evidence="7">Belongs to the glycosyltransferase 87 family.</text>
</comment>
<organism evidence="10 11">
    <name type="scientific">Allokutzneria multivorans</name>
    <dbReference type="NCBI Taxonomy" id="1142134"/>
    <lineage>
        <taxon>Bacteria</taxon>
        <taxon>Bacillati</taxon>
        <taxon>Actinomycetota</taxon>
        <taxon>Actinomycetes</taxon>
        <taxon>Pseudonocardiales</taxon>
        <taxon>Pseudonocardiaceae</taxon>
        <taxon>Allokutzneria</taxon>
    </lineage>
</organism>
<proteinExistence type="inferred from homology"/>
<feature type="transmembrane region" description="Helical" evidence="9">
    <location>
        <begin position="405"/>
        <end position="421"/>
    </location>
</feature>
<protein>
    <recommendedName>
        <fullName evidence="12">Alpha-1,2-mannosyltransferase</fullName>
    </recommendedName>
</protein>